<dbReference type="Gene3D" id="1.20.1250.20">
    <property type="entry name" value="MFS general substrate transporter like domains"/>
    <property type="match status" value="1"/>
</dbReference>
<feature type="transmembrane region" description="Helical" evidence="4">
    <location>
        <begin position="129"/>
        <end position="152"/>
    </location>
</feature>
<dbReference type="KEGG" id="btrm:SAMEA390648702999"/>
<evidence type="ECO:0000256" key="2">
    <source>
        <dbReference type="ARBA" id="ARBA00022989"/>
    </source>
</evidence>
<keyword evidence="6" id="KW-1185">Reference proteome</keyword>
<accession>A0A157QR01</accession>
<evidence type="ECO:0000256" key="4">
    <source>
        <dbReference type="SAM" id="Phobius"/>
    </source>
</evidence>
<dbReference type="EMBL" id="LT546645">
    <property type="protein sequence ID" value="SAI71991.1"/>
    <property type="molecule type" value="Genomic_DNA"/>
</dbReference>
<evidence type="ECO:0000313" key="6">
    <source>
        <dbReference type="Proteomes" id="UP000076825"/>
    </source>
</evidence>
<feature type="transmembrane region" description="Helical" evidence="4">
    <location>
        <begin position="298"/>
        <end position="317"/>
    </location>
</feature>
<dbReference type="OrthoDB" id="5317164at2"/>
<feature type="transmembrane region" description="Helical" evidence="4">
    <location>
        <begin position="158"/>
        <end position="178"/>
    </location>
</feature>
<dbReference type="InterPro" id="IPR011701">
    <property type="entry name" value="MFS"/>
</dbReference>
<feature type="transmembrane region" description="Helical" evidence="4">
    <location>
        <begin position="249"/>
        <end position="266"/>
    </location>
</feature>
<feature type="transmembrane region" description="Helical" evidence="4">
    <location>
        <begin position="273"/>
        <end position="292"/>
    </location>
</feature>
<dbReference type="PANTHER" id="PTHR23523">
    <property type="match status" value="1"/>
</dbReference>
<dbReference type="AlphaFoldDB" id="A0A157QR01"/>
<evidence type="ECO:0000313" key="5">
    <source>
        <dbReference type="EMBL" id="SAI71991.1"/>
    </source>
</evidence>
<dbReference type="Proteomes" id="UP000076825">
    <property type="component" value="Chromosome 1"/>
</dbReference>
<dbReference type="eggNOG" id="COG2807">
    <property type="taxonomic scope" value="Bacteria"/>
</dbReference>
<dbReference type="STRING" id="123899.SAMEA3906487_02999"/>
<protein>
    <submittedName>
        <fullName evidence="5">Cyanate transporter</fullName>
    </submittedName>
</protein>
<reference evidence="5 6" key="1">
    <citation type="submission" date="2016-04" db="EMBL/GenBank/DDBJ databases">
        <authorList>
            <consortium name="Pathogen Informatics"/>
        </authorList>
    </citation>
    <scope>NUCLEOTIDE SEQUENCE [LARGE SCALE GENOMIC DNA]</scope>
    <source>
        <strain evidence="5 6">H044680328</strain>
    </source>
</reference>
<dbReference type="RefSeq" id="WP_063492161.1">
    <property type="nucleotide sequence ID" value="NZ_CP016340.1"/>
</dbReference>
<dbReference type="InterPro" id="IPR052524">
    <property type="entry name" value="MFS_Cyanate_Porter"/>
</dbReference>
<proteinExistence type="predicted"/>
<feature type="transmembrane region" description="Helical" evidence="4">
    <location>
        <begin position="362"/>
        <end position="381"/>
    </location>
</feature>
<feature type="transmembrane region" description="Helical" evidence="4">
    <location>
        <begin position="207"/>
        <end position="229"/>
    </location>
</feature>
<dbReference type="SUPFAM" id="SSF103473">
    <property type="entry name" value="MFS general substrate transporter"/>
    <property type="match status" value="1"/>
</dbReference>
<feature type="transmembrane region" description="Helical" evidence="4">
    <location>
        <begin position="99"/>
        <end position="117"/>
    </location>
</feature>
<name>A0A157QR01_9BORD</name>
<dbReference type="GeneID" id="56589753"/>
<dbReference type="Pfam" id="PF07690">
    <property type="entry name" value="MFS_1"/>
    <property type="match status" value="1"/>
</dbReference>
<dbReference type="PANTHER" id="PTHR23523:SF2">
    <property type="entry name" value="2-NITROIMIDAZOLE TRANSPORTER"/>
    <property type="match status" value="1"/>
</dbReference>
<gene>
    <name evidence="5" type="primary">yeaN</name>
    <name evidence="5" type="ORF">SAMEA3906487_02999</name>
</gene>
<dbReference type="PATRIC" id="fig|123899.6.peg.2992"/>
<feature type="transmembrane region" description="Helical" evidence="4">
    <location>
        <begin position="77"/>
        <end position="93"/>
    </location>
</feature>
<keyword evidence="2 4" id="KW-1133">Transmembrane helix</keyword>
<evidence type="ECO:0000256" key="1">
    <source>
        <dbReference type="ARBA" id="ARBA00022692"/>
    </source>
</evidence>
<feature type="transmembrane region" description="Helical" evidence="4">
    <location>
        <begin position="46"/>
        <end position="65"/>
    </location>
</feature>
<organism evidence="5 6">
    <name type="scientific">Bordetella trematum</name>
    <dbReference type="NCBI Taxonomy" id="123899"/>
    <lineage>
        <taxon>Bacteria</taxon>
        <taxon>Pseudomonadati</taxon>
        <taxon>Pseudomonadota</taxon>
        <taxon>Betaproteobacteria</taxon>
        <taxon>Burkholderiales</taxon>
        <taxon>Alcaligenaceae</taxon>
        <taxon>Bordetella</taxon>
    </lineage>
</organism>
<keyword evidence="1 4" id="KW-0812">Transmembrane</keyword>
<dbReference type="GO" id="GO:0022857">
    <property type="term" value="F:transmembrane transporter activity"/>
    <property type="evidence" value="ECO:0007669"/>
    <property type="project" value="InterPro"/>
</dbReference>
<sequence length="397" mass="40544">MSHPSRAGWLLAGLLLVAAGLRAPVTGVAPVLSSLQAQFGLSAAQAGLLTTLPLLAFAALSPFAAGLARRHGLERTLLASLLALLTGLLLRSAGWEGTLYAGTLLIGLGIAVGNVLMPSVIKRDFPAQVAQVTSVCALVMGVSAALFSASAVPLARLWGWQTALGMMALPSLAAVFVWRAQLAHAKGQRPVGVQPQAPAVPVWRSPLAWQLTLFMGLNSTLYYAMVAWLPSVLAESGYGATAAGSVHGVMQLASALPGLVLAPLVGRFKDQKGLAAGTSLLMAVGLLGLWRWPGLATVWAFCFGAGSGACLILALMFMGLRSSTPAQAAALSGMAQCLGYLLAATGPMAAGEAHAWAGNWDLPLGAGMVLALLMAAFGMLAGRARVIGQSVVLGARA</sequence>
<feature type="transmembrane region" description="Helical" evidence="4">
    <location>
        <begin position="329"/>
        <end position="350"/>
    </location>
</feature>
<evidence type="ECO:0000256" key="3">
    <source>
        <dbReference type="ARBA" id="ARBA00023136"/>
    </source>
</evidence>
<keyword evidence="3 4" id="KW-0472">Membrane</keyword>
<dbReference type="InterPro" id="IPR036259">
    <property type="entry name" value="MFS_trans_sf"/>
</dbReference>